<dbReference type="Proteomes" id="UP001162992">
    <property type="component" value="Chromosome 5"/>
</dbReference>
<proteinExistence type="predicted"/>
<accession>A0ACC2DQ43</accession>
<dbReference type="EMBL" id="CM055096">
    <property type="protein sequence ID" value="KAJ7556369.1"/>
    <property type="molecule type" value="Genomic_DNA"/>
</dbReference>
<name>A0ACC2DQ43_DIPCM</name>
<reference evidence="2" key="1">
    <citation type="journal article" date="2024" name="Proc. Natl. Acad. Sci. U.S.A.">
        <title>Extraordinary preservation of gene collinearity over three hundred million years revealed in homosporous lycophytes.</title>
        <authorList>
            <person name="Li C."/>
            <person name="Wickell D."/>
            <person name="Kuo L.Y."/>
            <person name="Chen X."/>
            <person name="Nie B."/>
            <person name="Liao X."/>
            <person name="Peng D."/>
            <person name="Ji J."/>
            <person name="Jenkins J."/>
            <person name="Williams M."/>
            <person name="Shu S."/>
            <person name="Plott C."/>
            <person name="Barry K."/>
            <person name="Rajasekar S."/>
            <person name="Grimwood J."/>
            <person name="Han X."/>
            <person name="Sun S."/>
            <person name="Hou Z."/>
            <person name="He W."/>
            <person name="Dai G."/>
            <person name="Sun C."/>
            <person name="Schmutz J."/>
            <person name="Leebens-Mack J.H."/>
            <person name="Li F.W."/>
            <person name="Wang L."/>
        </authorList>
    </citation>
    <scope>NUCLEOTIDE SEQUENCE [LARGE SCALE GENOMIC DNA]</scope>
    <source>
        <strain evidence="2">cv. PW_Plant_1</strain>
    </source>
</reference>
<comment type="caution">
    <text evidence="1">The sequence shown here is derived from an EMBL/GenBank/DDBJ whole genome shotgun (WGS) entry which is preliminary data.</text>
</comment>
<evidence type="ECO:0000313" key="1">
    <source>
        <dbReference type="EMBL" id="KAJ7556369.1"/>
    </source>
</evidence>
<sequence>MQIATIGRWGVSARVWPWQIFRRRFSRAATPPYLKAGLFNRFEFTGNLGSNQSIFNPTNLSLKNKERAASAKKVKLFWRGRANDNIALVELLQENGTIKSDRIAHAMKQLDRGLFAPQGEIAYVDIPLPIGYNATISAPHMHAACLELLENHLEPGMHALDVGSGTGYLTAAFALMVGEQGYAVGVEHIPELVQQSIENVKRSKAAPLLESGHLSLHVADGRQGWPEQAPYDAIHVGAAASSVPQALVDQLKTGGRLVIPVGDIYQDLLVIDKQPDGSLQSHSATSVRYVPLTSRDAQLNY</sequence>
<keyword evidence="2" id="KW-1185">Reference proteome</keyword>
<organism evidence="1 2">
    <name type="scientific">Diphasiastrum complanatum</name>
    <name type="common">Issler's clubmoss</name>
    <name type="synonym">Lycopodium complanatum</name>
    <dbReference type="NCBI Taxonomy" id="34168"/>
    <lineage>
        <taxon>Eukaryota</taxon>
        <taxon>Viridiplantae</taxon>
        <taxon>Streptophyta</taxon>
        <taxon>Embryophyta</taxon>
        <taxon>Tracheophyta</taxon>
        <taxon>Lycopodiopsida</taxon>
        <taxon>Lycopodiales</taxon>
        <taxon>Lycopodiaceae</taxon>
        <taxon>Lycopodioideae</taxon>
        <taxon>Diphasiastrum</taxon>
    </lineage>
</organism>
<evidence type="ECO:0000313" key="2">
    <source>
        <dbReference type="Proteomes" id="UP001162992"/>
    </source>
</evidence>
<protein>
    <submittedName>
        <fullName evidence="1">Uncharacterized protein</fullName>
    </submittedName>
</protein>
<gene>
    <name evidence="1" type="ORF">O6H91_05G079800</name>
</gene>